<dbReference type="PANTHER" id="PTHR43135:SF3">
    <property type="entry name" value="ALPHA-D-RIBOSE 1-METHYLPHOSPHONATE 5-TRIPHOSPHATE DIPHOSPHATASE"/>
    <property type="match status" value="1"/>
</dbReference>
<evidence type="ECO:0000256" key="1">
    <source>
        <dbReference type="SAM" id="MobiDB-lite"/>
    </source>
</evidence>
<gene>
    <name evidence="4" type="ORF">RT717_05455</name>
</gene>
<dbReference type="PANTHER" id="PTHR43135">
    <property type="entry name" value="ALPHA-D-RIBOSE 1-METHYLPHOSPHONATE 5-TRIPHOSPHATE DIPHOSPHATASE"/>
    <property type="match status" value="1"/>
</dbReference>
<dbReference type="SUPFAM" id="SSF69304">
    <property type="entry name" value="Tricorn protease N-terminal domain"/>
    <property type="match status" value="1"/>
</dbReference>
<keyword evidence="5" id="KW-1185">Reference proteome</keyword>
<feature type="region of interest" description="Disordered" evidence="1">
    <location>
        <begin position="644"/>
        <end position="669"/>
    </location>
</feature>
<reference evidence="4 5" key="1">
    <citation type="journal article" date="2023" name="Microbiol. Resour. Announc.">
        <title>Complete Genome Sequence of Imperialibacter roseus strain P4T.</title>
        <authorList>
            <person name="Tizabi D.R."/>
            <person name="Bachvaroff T."/>
            <person name="Hill R.T."/>
        </authorList>
    </citation>
    <scope>NUCLEOTIDE SEQUENCE [LARGE SCALE GENOMIC DNA]</scope>
    <source>
        <strain evidence="4 5">P4T</strain>
    </source>
</reference>
<dbReference type="Gene3D" id="3.20.20.140">
    <property type="entry name" value="Metal-dependent hydrolases"/>
    <property type="match status" value="1"/>
</dbReference>
<dbReference type="SUPFAM" id="SSF82171">
    <property type="entry name" value="DPP6 N-terminal domain-like"/>
    <property type="match status" value="1"/>
</dbReference>
<dbReference type="Pfam" id="PF07676">
    <property type="entry name" value="PD40"/>
    <property type="match status" value="3"/>
</dbReference>
<dbReference type="RefSeq" id="WP_317490724.1">
    <property type="nucleotide sequence ID" value="NZ_CP136051.1"/>
</dbReference>
<dbReference type="Gene3D" id="2.120.10.60">
    <property type="entry name" value="Tricorn protease N-terminal domain"/>
    <property type="match status" value="1"/>
</dbReference>
<dbReference type="SUPFAM" id="SSF51556">
    <property type="entry name" value="Metallo-dependent hydrolases"/>
    <property type="match status" value="1"/>
</dbReference>
<evidence type="ECO:0000313" key="5">
    <source>
        <dbReference type="Proteomes" id="UP001302349"/>
    </source>
</evidence>
<dbReference type="Pfam" id="PF01979">
    <property type="entry name" value="Amidohydro_1"/>
    <property type="match status" value="1"/>
</dbReference>
<dbReference type="Gene3D" id="2.120.10.30">
    <property type="entry name" value="TolB, C-terminal domain"/>
    <property type="match status" value="2"/>
</dbReference>
<feature type="domain" description="Amidohydrolase-related" evidence="3">
    <location>
        <begin position="742"/>
        <end position="1072"/>
    </location>
</feature>
<name>A0ABZ0IUJ8_9BACT</name>
<keyword evidence="2" id="KW-0732">Signal</keyword>
<proteinExistence type="predicted"/>
<evidence type="ECO:0000313" key="4">
    <source>
        <dbReference type="EMBL" id="WOK08078.1"/>
    </source>
</evidence>
<feature type="chain" id="PRO_5047156436" evidence="2">
    <location>
        <begin position="21"/>
        <end position="1105"/>
    </location>
</feature>
<dbReference type="InterPro" id="IPR051781">
    <property type="entry name" value="Metallo-dep_Hydrolase"/>
</dbReference>
<dbReference type="Pfam" id="PF26549">
    <property type="entry name" value="Tricorn_N"/>
    <property type="match status" value="1"/>
</dbReference>
<evidence type="ECO:0000259" key="3">
    <source>
        <dbReference type="Pfam" id="PF01979"/>
    </source>
</evidence>
<dbReference type="EMBL" id="CP136051">
    <property type="protein sequence ID" value="WOK08078.1"/>
    <property type="molecule type" value="Genomic_DNA"/>
</dbReference>
<dbReference type="InterPro" id="IPR032466">
    <property type="entry name" value="Metal_Hydrolase"/>
</dbReference>
<dbReference type="Proteomes" id="UP001302349">
    <property type="component" value="Chromosome"/>
</dbReference>
<evidence type="ECO:0000256" key="2">
    <source>
        <dbReference type="SAM" id="SignalP"/>
    </source>
</evidence>
<dbReference type="InterPro" id="IPR011659">
    <property type="entry name" value="WD40"/>
</dbReference>
<dbReference type="InterPro" id="IPR006680">
    <property type="entry name" value="Amidohydro-rel"/>
</dbReference>
<dbReference type="Gene3D" id="2.30.40.10">
    <property type="entry name" value="Urease, subunit C, domain 1"/>
    <property type="match status" value="2"/>
</dbReference>
<dbReference type="InterPro" id="IPR011042">
    <property type="entry name" value="6-blade_b-propeller_TolB-like"/>
</dbReference>
<feature type="signal peptide" evidence="2">
    <location>
        <begin position="1"/>
        <end position="20"/>
    </location>
</feature>
<accession>A0ABZ0IUJ8</accession>
<dbReference type="InterPro" id="IPR011059">
    <property type="entry name" value="Metal-dep_hydrolase_composite"/>
</dbReference>
<protein>
    <submittedName>
        <fullName evidence="4">Amidohydrolase family protein</fullName>
    </submittedName>
</protein>
<dbReference type="SUPFAM" id="SSF51338">
    <property type="entry name" value="Composite domain of metallo-dependent hydrolases"/>
    <property type="match status" value="1"/>
</dbReference>
<organism evidence="4 5">
    <name type="scientific">Imperialibacter roseus</name>
    <dbReference type="NCBI Taxonomy" id="1324217"/>
    <lineage>
        <taxon>Bacteria</taxon>
        <taxon>Pseudomonadati</taxon>
        <taxon>Bacteroidota</taxon>
        <taxon>Cytophagia</taxon>
        <taxon>Cytophagales</taxon>
        <taxon>Flammeovirgaceae</taxon>
        <taxon>Imperialibacter</taxon>
    </lineage>
</organism>
<sequence>MQRITTTLTLLLCFALSAFAQKKDDKKKGLPLDSLRTIPIEVNEGSWIHLDVSPDGETIVFELLGDIYTLPMAGGQASRLTKDIAFDSQPRFSPDGKELVFISDESGGENVYVMTLADTTKRQLTEGNNNVFQSPEWTPDGQYVVVSKGAILRGVPKLQLLHKDGGSGIELIKEPEQFKTVEAAFGPDARYIWFSHRNRNWQYNAVLPQYQLAVYDRETGKYETKTSRYGSAFRPTLSPDGKYLVYGSRHDAETGLVIRSLATGDEKWLAYPVQRDDQESIATRDVLPGMSFTPDSQFLVLSYGGKIMKLPIAGGDAVEIPFTVKEDLKVGPSVRFNYKISDDPTFIVKQIRNPVLSPNGKRLAFTALDRLYVMDYPNGTPSRVTTLDMTEAHPAWSPDGNSLAFVTWSNSAGGHIYKTTFGKKTTPPVKLTQEPAVYRDIAWSATGRIVSFKAPMQAMTDSYGPTDALGVSQDLVWIPDGGGKSTVIATAKGRNMPHFTADKDRIFLYDDEKGLVSIRWDGTDERAYLKVTGKTIPGTKKPTEADYIKMAPKGDKAMALLDNEVFLVTVPMVGGETPSISVNTPEKASFPARRLTDLGGQFPAWTADASAITWSIGNAFFYYDLAKGEAFADSLKLAEKAKAEEKKAGKEEGDEKTEEKEEEKKDKPTFKPDELRVKVEVARDIPKGKVVLFGARVITMNGMEVIENGAVYIENNRIVRVGKASEINAPADAQVIDVKGKTIIPGFVDVHAHMWPEWEIHKNQAWMYTANLAYGVTTTRDPQTATTDVLTYEDMVRAGRMIGPRIYSTGPGVGYWNTNIRDLDHARQIMKRYKDYFDTKTIKMYITGNRQQRQWVIQAARENELMPTTEGALDLKLDLTQVIDGFPGHEHSFPVYPLYSDITSLLAQLKTAYTPTLLVSYGGPWAENYYYATEKVHDDEKLSHFTPHQELDEKSRRRGAGWFMDEEHVFRKHAEFAKDLYDAGGLVGIGSHGQLQGLGYHWELWSVGSGGLTPHEALRVATIQGAEDIGLKNELGSLEAGKLADLIVLDANPLENLRNTNTIMYVMKNGRLYEGATLSEVYPNKVERKDWPWNNFMPAGVPGVR</sequence>